<keyword evidence="3" id="KW-1185">Reference proteome</keyword>
<gene>
    <name evidence="2" type="ORF">DGAL_LOCUS13149</name>
</gene>
<organism evidence="2 3">
    <name type="scientific">Daphnia galeata</name>
    <dbReference type="NCBI Taxonomy" id="27404"/>
    <lineage>
        <taxon>Eukaryota</taxon>
        <taxon>Metazoa</taxon>
        <taxon>Ecdysozoa</taxon>
        <taxon>Arthropoda</taxon>
        <taxon>Crustacea</taxon>
        <taxon>Branchiopoda</taxon>
        <taxon>Diplostraca</taxon>
        <taxon>Cladocera</taxon>
        <taxon>Anomopoda</taxon>
        <taxon>Daphniidae</taxon>
        <taxon>Daphnia</taxon>
    </lineage>
</organism>
<proteinExistence type="predicted"/>
<evidence type="ECO:0000313" key="2">
    <source>
        <dbReference type="EMBL" id="CAH0109666.1"/>
    </source>
</evidence>
<evidence type="ECO:0000313" key="3">
    <source>
        <dbReference type="Proteomes" id="UP000789390"/>
    </source>
</evidence>
<protein>
    <submittedName>
        <fullName evidence="2">Uncharacterized protein</fullName>
    </submittedName>
</protein>
<accession>A0A8J2RW77</accession>
<feature type="signal peptide" evidence="1">
    <location>
        <begin position="1"/>
        <end position="23"/>
    </location>
</feature>
<dbReference type="OrthoDB" id="6352409at2759"/>
<comment type="caution">
    <text evidence="2">The sequence shown here is derived from an EMBL/GenBank/DDBJ whole genome shotgun (WGS) entry which is preliminary data.</text>
</comment>
<evidence type="ECO:0000256" key="1">
    <source>
        <dbReference type="SAM" id="SignalP"/>
    </source>
</evidence>
<dbReference type="AlphaFoldDB" id="A0A8J2RW77"/>
<dbReference type="EMBL" id="CAKKLH010000294">
    <property type="protein sequence ID" value="CAH0109666.1"/>
    <property type="molecule type" value="Genomic_DNA"/>
</dbReference>
<sequence length="343" mass="38940">MKLTLVFLVSILVAISPRRQSHQQRNGQLWWSKYEQPRQKNIEASLYYDPVDAEIPFFRYSNPIRVRPTVIYSSQNDEELNHQFGRKQFYMEDNPADDESIEQSKNLFLFGQLFGRQHQSEDRKSGLIIPVVARPQSNNRYVTANQMTDDVMPRIKNYRPVAGDLSTENQDQNARFFYLDGSNFLSKTVTISVTSTCTSLSIISCIPLASLDPNDPPVNCRRKRAVEIDHTDNDDVSQFQVNPTKVQTVMPTVQPLPVSPNDAIQTPPMTSSMEEKIIDKGDSAKIIENQLRNGKFLKFNFQNFLTYTTITILKSIVTSTLTQTYLPAAALACLPAGYSICPV</sequence>
<reference evidence="2" key="1">
    <citation type="submission" date="2021-11" db="EMBL/GenBank/DDBJ databases">
        <authorList>
            <person name="Schell T."/>
        </authorList>
    </citation>
    <scope>NUCLEOTIDE SEQUENCE</scope>
    <source>
        <strain evidence="2">M5</strain>
    </source>
</reference>
<feature type="chain" id="PRO_5035185403" evidence="1">
    <location>
        <begin position="24"/>
        <end position="343"/>
    </location>
</feature>
<keyword evidence="1" id="KW-0732">Signal</keyword>
<dbReference type="Proteomes" id="UP000789390">
    <property type="component" value="Unassembled WGS sequence"/>
</dbReference>
<name>A0A8J2RW77_9CRUS</name>